<evidence type="ECO:0000256" key="1">
    <source>
        <dbReference type="ARBA" id="ARBA00023015"/>
    </source>
</evidence>
<sequence>MTKNTRKHPYHCPVEAAFDRIGGRWKASIIWIIGYGSIRYSKIKDTIPNITAHMLSLQLKSLEEDGLIIRTQYEEIPPRVEYCLTESGLALLPVLSTLCDWAALHYPDQIPAGYIRKSPGGEICPDAHPSCSSGTNDQI</sequence>
<feature type="domain" description="HTH hxlR-type" evidence="4">
    <location>
        <begin position="12"/>
        <end position="110"/>
    </location>
</feature>
<name>A0AAE4MC09_9EURY</name>
<evidence type="ECO:0000313" key="6">
    <source>
        <dbReference type="Proteomes" id="UP001273136"/>
    </source>
</evidence>
<dbReference type="InterPro" id="IPR002577">
    <property type="entry name" value="HTH_HxlR"/>
</dbReference>
<dbReference type="Pfam" id="PF01638">
    <property type="entry name" value="HxlR"/>
    <property type="match status" value="1"/>
</dbReference>
<dbReference type="Gene3D" id="1.10.10.10">
    <property type="entry name" value="Winged helix-like DNA-binding domain superfamily/Winged helix DNA-binding domain"/>
    <property type="match status" value="1"/>
</dbReference>
<dbReference type="AlphaFoldDB" id="A0AAE4MC09"/>
<organism evidence="5 6">
    <name type="scientific">Methanorbis furvi</name>
    <dbReference type="NCBI Taxonomy" id="3028299"/>
    <lineage>
        <taxon>Archaea</taxon>
        <taxon>Methanobacteriati</taxon>
        <taxon>Methanobacteriota</taxon>
        <taxon>Stenosarchaea group</taxon>
        <taxon>Methanomicrobia</taxon>
        <taxon>Methanomicrobiales</taxon>
        <taxon>Methanocorpusculaceae</taxon>
        <taxon>Methanorbis</taxon>
    </lineage>
</organism>
<evidence type="ECO:0000256" key="2">
    <source>
        <dbReference type="ARBA" id="ARBA00023125"/>
    </source>
</evidence>
<dbReference type="Proteomes" id="UP001273136">
    <property type="component" value="Unassembled WGS sequence"/>
</dbReference>
<gene>
    <name evidence="5" type="ORF">McpAg1_00950</name>
</gene>
<dbReference type="PROSITE" id="PS51118">
    <property type="entry name" value="HTH_HXLR"/>
    <property type="match status" value="1"/>
</dbReference>
<dbReference type="InterPro" id="IPR036388">
    <property type="entry name" value="WH-like_DNA-bd_sf"/>
</dbReference>
<keyword evidence="1" id="KW-0805">Transcription regulation</keyword>
<dbReference type="InterPro" id="IPR036390">
    <property type="entry name" value="WH_DNA-bd_sf"/>
</dbReference>
<dbReference type="PANTHER" id="PTHR33204">
    <property type="entry name" value="TRANSCRIPTIONAL REGULATOR, MARR FAMILY"/>
    <property type="match status" value="1"/>
</dbReference>
<dbReference type="RefSeq" id="WP_338093313.1">
    <property type="nucleotide sequence ID" value="NZ_JAWDKA010000001.1"/>
</dbReference>
<evidence type="ECO:0000259" key="4">
    <source>
        <dbReference type="PROSITE" id="PS51118"/>
    </source>
</evidence>
<dbReference type="SUPFAM" id="SSF46785">
    <property type="entry name" value="Winged helix' DNA-binding domain"/>
    <property type="match status" value="1"/>
</dbReference>
<evidence type="ECO:0000256" key="3">
    <source>
        <dbReference type="ARBA" id="ARBA00023163"/>
    </source>
</evidence>
<keyword evidence="3" id="KW-0804">Transcription</keyword>
<accession>A0AAE4MC09</accession>
<reference evidence="5" key="1">
    <citation type="submission" date="2023-06" db="EMBL/GenBank/DDBJ databases">
        <title>Genome sequence of Methancorpusculaceae sp. Ag1.</title>
        <authorList>
            <person name="Protasov E."/>
            <person name="Platt K."/>
            <person name="Poehlein A."/>
            <person name="Daniel R."/>
            <person name="Brune A."/>
        </authorList>
    </citation>
    <scope>NUCLEOTIDE SEQUENCE</scope>
    <source>
        <strain evidence="5">Ag1</strain>
    </source>
</reference>
<keyword evidence="6" id="KW-1185">Reference proteome</keyword>
<evidence type="ECO:0000313" key="5">
    <source>
        <dbReference type="EMBL" id="MDV0440918.1"/>
    </source>
</evidence>
<dbReference type="GO" id="GO:0003677">
    <property type="term" value="F:DNA binding"/>
    <property type="evidence" value="ECO:0007669"/>
    <property type="project" value="UniProtKB-KW"/>
</dbReference>
<proteinExistence type="predicted"/>
<comment type="caution">
    <text evidence="5">The sequence shown here is derived from an EMBL/GenBank/DDBJ whole genome shotgun (WGS) entry which is preliminary data.</text>
</comment>
<dbReference type="PANTHER" id="PTHR33204:SF29">
    <property type="entry name" value="TRANSCRIPTIONAL REGULATOR"/>
    <property type="match status" value="1"/>
</dbReference>
<keyword evidence="2" id="KW-0238">DNA-binding</keyword>
<dbReference type="EMBL" id="JAWDKA010000001">
    <property type="protein sequence ID" value="MDV0440918.1"/>
    <property type="molecule type" value="Genomic_DNA"/>
</dbReference>
<protein>
    <recommendedName>
        <fullName evidence="4">HTH hxlR-type domain-containing protein</fullName>
    </recommendedName>
</protein>